<feature type="region of interest" description="Disordered" evidence="1">
    <location>
        <begin position="34"/>
        <end position="65"/>
    </location>
</feature>
<evidence type="ECO:0000256" key="1">
    <source>
        <dbReference type="SAM" id="MobiDB-lite"/>
    </source>
</evidence>
<evidence type="ECO:0000313" key="2">
    <source>
        <dbReference type="EMBL" id="KIK14510.1"/>
    </source>
</evidence>
<feature type="compositionally biased region" description="Polar residues" evidence="1">
    <location>
        <begin position="49"/>
        <end position="59"/>
    </location>
</feature>
<accession>A0A0C9XQL7</accession>
<keyword evidence="3" id="KW-1185">Reference proteome</keyword>
<organism evidence="2 3">
    <name type="scientific">Pisolithus microcarpus 441</name>
    <dbReference type="NCBI Taxonomy" id="765257"/>
    <lineage>
        <taxon>Eukaryota</taxon>
        <taxon>Fungi</taxon>
        <taxon>Dikarya</taxon>
        <taxon>Basidiomycota</taxon>
        <taxon>Agaricomycotina</taxon>
        <taxon>Agaricomycetes</taxon>
        <taxon>Agaricomycetidae</taxon>
        <taxon>Boletales</taxon>
        <taxon>Sclerodermatineae</taxon>
        <taxon>Pisolithaceae</taxon>
        <taxon>Pisolithus</taxon>
    </lineage>
</organism>
<evidence type="ECO:0000313" key="3">
    <source>
        <dbReference type="Proteomes" id="UP000054018"/>
    </source>
</evidence>
<reference evidence="2 3" key="1">
    <citation type="submission" date="2014-04" db="EMBL/GenBank/DDBJ databases">
        <authorList>
            <consortium name="DOE Joint Genome Institute"/>
            <person name="Kuo A."/>
            <person name="Kohler A."/>
            <person name="Costa M.D."/>
            <person name="Nagy L.G."/>
            <person name="Floudas D."/>
            <person name="Copeland A."/>
            <person name="Barry K.W."/>
            <person name="Cichocki N."/>
            <person name="Veneault-Fourrey C."/>
            <person name="LaButti K."/>
            <person name="Lindquist E.A."/>
            <person name="Lipzen A."/>
            <person name="Lundell T."/>
            <person name="Morin E."/>
            <person name="Murat C."/>
            <person name="Sun H."/>
            <person name="Tunlid A."/>
            <person name="Henrissat B."/>
            <person name="Grigoriev I.V."/>
            <person name="Hibbett D.S."/>
            <person name="Martin F."/>
            <person name="Nordberg H.P."/>
            <person name="Cantor M.N."/>
            <person name="Hua S.X."/>
        </authorList>
    </citation>
    <scope>NUCLEOTIDE SEQUENCE [LARGE SCALE GENOMIC DNA]</scope>
    <source>
        <strain evidence="2 3">441</strain>
    </source>
</reference>
<proteinExistence type="predicted"/>
<sequence>MSMKLILRQKSNSSIPPEDIVQAMAKRRLETVEDAHHHIGRRKHAQAPNEGSPSHSSDLPCSAPDGKVSRLAVRISIILTFTLDIPPDTPDLHHPTNEYDDVHAPDLSDSAHDDEDIRAPDLHDPTLDDETYARSS</sequence>
<protein>
    <submittedName>
        <fullName evidence="2">Uncharacterized protein</fullName>
    </submittedName>
</protein>
<dbReference type="Proteomes" id="UP000054018">
    <property type="component" value="Unassembled WGS sequence"/>
</dbReference>
<dbReference type="AlphaFoldDB" id="A0A0C9XQL7"/>
<reference evidence="3" key="2">
    <citation type="submission" date="2015-01" db="EMBL/GenBank/DDBJ databases">
        <title>Evolutionary Origins and Diversification of the Mycorrhizal Mutualists.</title>
        <authorList>
            <consortium name="DOE Joint Genome Institute"/>
            <consortium name="Mycorrhizal Genomics Consortium"/>
            <person name="Kohler A."/>
            <person name="Kuo A."/>
            <person name="Nagy L.G."/>
            <person name="Floudas D."/>
            <person name="Copeland A."/>
            <person name="Barry K.W."/>
            <person name="Cichocki N."/>
            <person name="Veneault-Fourrey C."/>
            <person name="LaButti K."/>
            <person name="Lindquist E.A."/>
            <person name="Lipzen A."/>
            <person name="Lundell T."/>
            <person name="Morin E."/>
            <person name="Murat C."/>
            <person name="Riley R."/>
            <person name="Ohm R."/>
            <person name="Sun H."/>
            <person name="Tunlid A."/>
            <person name="Henrissat B."/>
            <person name="Grigoriev I.V."/>
            <person name="Hibbett D.S."/>
            <person name="Martin F."/>
        </authorList>
    </citation>
    <scope>NUCLEOTIDE SEQUENCE [LARGE SCALE GENOMIC DNA]</scope>
    <source>
        <strain evidence="3">441</strain>
    </source>
</reference>
<feature type="compositionally biased region" description="Basic and acidic residues" evidence="1">
    <location>
        <begin position="90"/>
        <end position="126"/>
    </location>
</feature>
<feature type="region of interest" description="Disordered" evidence="1">
    <location>
        <begin position="84"/>
        <end position="136"/>
    </location>
</feature>
<dbReference type="HOGENOM" id="CLU_1876244_0_0_1"/>
<dbReference type="EMBL" id="KN833935">
    <property type="protein sequence ID" value="KIK14510.1"/>
    <property type="molecule type" value="Genomic_DNA"/>
</dbReference>
<name>A0A0C9XQL7_9AGAM</name>
<gene>
    <name evidence="2" type="ORF">PISMIDRAFT_17246</name>
</gene>